<keyword evidence="2" id="KW-1185">Reference proteome</keyword>
<sequence>MRLISFHREGRTGIGLVEPEQGRVVDLQAVEPRLPWNMATFIASGEAAE</sequence>
<evidence type="ECO:0000313" key="1">
    <source>
        <dbReference type="EMBL" id="MFA9460167.1"/>
    </source>
</evidence>
<name>A0ABV4TSB7_9GAMM</name>
<dbReference type="EMBL" id="JBGUAW010000003">
    <property type="protein sequence ID" value="MFA9460167.1"/>
    <property type="molecule type" value="Genomic_DNA"/>
</dbReference>
<dbReference type="Proteomes" id="UP001575181">
    <property type="component" value="Unassembled WGS sequence"/>
</dbReference>
<comment type="caution">
    <text evidence="1">The sequence shown here is derived from an EMBL/GenBank/DDBJ whole genome shotgun (WGS) entry which is preliminary data.</text>
</comment>
<organism evidence="1 2">
    <name type="scientific">Thiohalorhabdus methylotrophus</name>
    <dbReference type="NCBI Taxonomy" id="3242694"/>
    <lineage>
        <taxon>Bacteria</taxon>
        <taxon>Pseudomonadati</taxon>
        <taxon>Pseudomonadota</taxon>
        <taxon>Gammaproteobacteria</taxon>
        <taxon>Thiohalorhabdales</taxon>
        <taxon>Thiohalorhabdaceae</taxon>
        <taxon>Thiohalorhabdus</taxon>
    </lineage>
</organism>
<accession>A0ABV4TSB7</accession>
<dbReference type="RefSeq" id="WP_373654954.1">
    <property type="nucleotide sequence ID" value="NZ_JBGUAW010000003.1"/>
</dbReference>
<reference evidence="1 2" key="1">
    <citation type="submission" date="2024-08" db="EMBL/GenBank/DDBJ databases">
        <title>Whole-genome sequencing of halo(alkali)philic microorganisms from hypersaline lakes.</title>
        <authorList>
            <person name="Sorokin D.Y."/>
            <person name="Merkel A.Y."/>
            <person name="Messina E."/>
            <person name="Yakimov M."/>
        </authorList>
    </citation>
    <scope>NUCLEOTIDE SEQUENCE [LARGE SCALE GENOMIC DNA]</scope>
    <source>
        <strain evidence="1 2">Cl-TMA</strain>
    </source>
</reference>
<gene>
    <name evidence="1" type="ORF">ACERLL_04945</name>
</gene>
<proteinExistence type="predicted"/>
<evidence type="ECO:0000313" key="2">
    <source>
        <dbReference type="Proteomes" id="UP001575181"/>
    </source>
</evidence>
<protein>
    <submittedName>
        <fullName evidence="1">Uncharacterized protein</fullName>
    </submittedName>
</protein>